<dbReference type="eggNOG" id="COG1861">
    <property type="taxonomic scope" value="Bacteria"/>
</dbReference>
<accession>Q0A631</accession>
<evidence type="ECO:0000313" key="1">
    <source>
        <dbReference type="EMBL" id="ABI57706.1"/>
    </source>
</evidence>
<dbReference type="OrthoDB" id="9773828at2"/>
<gene>
    <name evidence="1" type="ordered locus">Mlg_2366</name>
</gene>
<dbReference type="Gene3D" id="3.90.550.10">
    <property type="entry name" value="Spore Coat Polysaccharide Biosynthesis Protein SpsA, Chain A"/>
    <property type="match status" value="1"/>
</dbReference>
<dbReference type="GO" id="GO:0005829">
    <property type="term" value="C:cytosol"/>
    <property type="evidence" value="ECO:0007669"/>
    <property type="project" value="TreeGrafter"/>
</dbReference>
<dbReference type="GO" id="GO:0016779">
    <property type="term" value="F:nucleotidyltransferase activity"/>
    <property type="evidence" value="ECO:0007669"/>
    <property type="project" value="UniProtKB-KW"/>
</dbReference>
<dbReference type="PANTHER" id="PTHR42866:SF1">
    <property type="entry name" value="SPORE COAT POLYSACCHARIDE BIOSYNTHESIS PROTEIN SPSF"/>
    <property type="match status" value="1"/>
</dbReference>
<proteinExistence type="predicted"/>
<dbReference type="PANTHER" id="PTHR42866">
    <property type="entry name" value="3-DEOXY-MANNO-OCTULOSONATE CYTIDYLYLTRANSFERASE"/>
    <property type="match status" value="1"/>
</dbReference>
<dbReference type="Proteomes" id="UP000001962">
    <property type="component" value="Chromosome"/>
</dbReference>
<evidence type="ECO:0000313" key="2">
    <source>
        <dbReference type="Proteomes" id="UP000001962"/>
    </source>
</evidence>
<dbReference type="InterPro" id="IPR003329">
    <property type="entry name" value="Cytidylyl_trans"/>
</dbReference>
<dbReference type="InterPro" id="IPR029044">
    <property type="entry name" value="Nucleotide-diphossugar_trans"/>
</dbReference>
<organism evidence="1 2">
    <name type="scientific">Alkalilimnicola ehrlichii (strain ATCC BAA-1101 / DSM 17681 / MLHE-1)</name>
    <dbReference type="NCBI Taxonomy" id="187272"/>
    <lineage>
        <taxon>Bacteria</taxon>
        <taxon>Pseudomonadati</taxon>
        <taxon>Pseudomonadota</taxon>
        <taxon>Gammaproteobacteria</taxon>
        <taxon>Chromatiales</taxon>
        <taxon>Ectothiorhodospiraceae</taxon>
        <taxon>Alkalilimnicola</taxon>
    </lineage>
</organism>
<dbReference type="Pfam" id="PF02348">
    <property type="entry name" value="CTP_transf_3"/>
    <property type="match status" value="1"/>
</dbReference>
<sequence>MGDDVTDSIAVLQARTTSRRLPAKVLLPVGGLPLVVLAARRAANTGRRVLVATSTDPSDDELARVVRAHGLACARGSLEDTLGRFVQVLTDYADDTLVFRLTADNGLPDGRLLDDLADDLHRRDLDYLACNGAPCDLPDGFSAEVTRLRHLRAAHRGPTTPYDREHVTPAVIRARGQAWFTGYAGRGLAGQRCTIDTLDDYLAVCRLFVGYADPVGTPATRLLEALATPARDAHA</sequence>
<keyword evidence="2" id="KW-1185">Reference proteome</keyword>
<dbReference type="AlphaFoldDB" id="Q0A631"/>
<dbReference type="EMBL" id="CP000453">
    <property type="protein sequence ID" value="ABI57706.1"/>
    <property type="molecule type" value="Genomic_DNA"/>
</dbReference>
<dbReference type="KEGG" id="aeh:Mlg_2366"/>
<dbReference type="HOGENOM" id="CLU_072501_0_0_6"/>
<protein>
    <submittedName>
        <fullName evidence="1">Acylneuraminate cytidylyltransferase</fullName>
    </submittedName>
</protein>
<reference evidence="2" key="1">
    <citation type="submission" date="2006-08" db="EMBL/GenBank/DDBJ databases">
        <title>Complete sequence of Alkalilimnicola ehrilichei MLHE-1.</title>
        <authorList>
            <person name="Copeland A."/>
            <person name="Lucas S."/>
            <person name="Lapidus A."/>
            <person name="Barry K."/>
            <person name="Detter J.C."/>
            <person name="Glavina del Rio T."/>
            <person name="Hammon N."/>
            <person name="Israni S."/>
            <person name="Dalin E."/>
            <person name="Tice H."/>
            <person name="Pitluck S."/>
            <person name="Sims D."/>
            <person name="Brettin T."/>
            <person name="Bruce D."/>
            <person name="Han C."/>
            <person name="Tapia R."/>
            <person name="Gilna P."/>
            <person name="Schmutz J."/>
            <person name="Larimer F."/>
            <person name="Land M."/>
            <person name="Hauser L."/>
            <person name="Kyrpides N."/>
            <person name="Mikhailova N."/>
            <person name="Oremland R.S."/>
            <person name="Hoeft S.E."/>
            <person name="Switzer-Blum J."/>
            <person name="Kulp T."/>
            <person name="King G."/>
            <person name="Tabita R."/>
            <person name="Witte B."/>
            <person name="Santini J.M."/>
            <person name="Basu P."/>
            <person name="Hollibaugh J.T."/>
            <person name="Xie G."/>
            <person name="Stolz J.F."/>
            <person name="Richardson P."/>
        </authorList>
    </citation>
    <scope>NUCLEOTIDE SEQUENCE [LARGE SCALE GENOMIC DNA]</scope>
    <source>
        <strain evidence="2">ATCC BAA-1101 / DSM 17681 / MLHE-1</strain>
    </source>
</reference>
<keyword evidence="1" id="KW-0548">Nucleotidyltransferase</keyword>
<name>Q0A631_ALKEH</name>
<keyword evidence="1" id="KW-0808">Transferase</keyword>
<dbReference type="SUPFAM" id="SSF53448">
    <property type="entry name" value="Nucleotide-diphospho-sugar transferases"/>
    <property type="match status" value="1"/>
</dbReference>